<evidence type="ECO:0000313" key="2">
    <source>
        <dbReference type="Proteomes" id="UP001165960"/>
    </source>
</evidence>
<dbReference type="Proteomes" id="UP001165960">
    <property type="component" value="Unassembled WGS sequence"/>
</dbReference>
<sequence length="88" mass="9968">MKINLPLLSLLVSGLLALASTGAGTKPASAVQPELAYRDRGGRDRDDRDGRRDRGDRDREGRDHGDRDRGRRDRSDRDRGRRDRGDRN</sequence>
<reference evidence="1" key="1">
    <citation type="submission" date="2022-04" db="EMBL/GenBank/DDBJ databases">
        <title>Genome of the entomopathogenic fungus Entomophthora muscae.</title>
        <authorList>
            <person name="Elya C."/>
            <person name="Lovett B.R."/>
            <person name="Lee E."/>
            <person name="Macias A.M."/>
            <person name="Hajek A.E."/>
            <person name="De Bivort B.L."/>
            <person name="Kasson M.T."/>
            <person name="De Fine Licht H.H."/>
            <person name="Stajich J.E."/>
        </authorList>
    </citation>
    <scope>NUCLEOTIDE SEQUENCE</scope>
    <source>
        <strain evidence="1">Berkeley</strain>
    </source>
</reference>
<proteinExistence type="predicted"/>
<keyword evidence="2" id="KW-1185">Reference proteome</keyword>
<comment type="caution">
    <text evidence="1">The sequence shown here is derived from an EMBL/GenBank/DDBJ whole genome shotgun (WGS) entry which is preliminary data.</text>
</comment>
<evidence type="ECO:0000313" key="1">
    <source>
        <dbReference type="EMBL" id="KAJ9089200.1"/>
    </source>
</evidence>
<dbReference type="EMBL" id="QTSX02000060">
    <property type="protein sequence ID" value="KAJ9089200.1"/>
    <property type="molecule type" value="Genomic_DNA"/>
</dbReference>
<protein>
    <submittedName>
        <fullName evidence="1">Uncharacterized protein</fullName>
    </submittedName>
</protein>
<accession>A0ACC2UQ02</accession>
<gene>
    <name evidence="1" type="ORF">DSO57_1015339</name>
</gene>
<name>A0ACC2UQ02_9FUNG</name>
<organism evidence="1 2">
    <name type="scientific">Entomophthora muscae</name>
    <dbReference type="NCBI Taxonomy" id="34485"/>
    <lineage>
        <taxon>Eukaryota</taxon>
        <taxon>Fungi</taxon>
        <taxon>Fungi incertae sedis</taxon>
        <taxon>Zoopagomycota</taxon>
        <taxon>Entomophthoromycotina</taxon>
        <taxon>Entomophthoromycetes</taxon>
        <taxon>Entomophthorales</taxon>
        <taxon>Entomophthoraceae</taxon>
        <taxon>Entomophthora</taxon>
    </lineage>
</organism>